<reference evidence="4" key="1">
    <citation type="submission" date="2022-11" db="EMBL/GenBank/DDBJ databases">
        <authorList>
            <person name="Scott C."/>
            <person name="Bruce N."/>
        </authorList>
    </citation>
    <scope>NUCLEOTIDE SEQUENCE</scope>
</reference>
<dbReference type="EMBL" id="CALLCH030000006">
    <property type="protein sequence ID" value="CAI4212841.1"/>
    <property type="molecule type" value="Genomic_DNA"/>
</dbReference>
<name>A0A9P1GXZ3_9PEZI</name>
<dbReference type="InterPro" id="IPR029063">
    <property type="entry name" value="SAM-dependent_MTases_sf"/>
</dbReference>
<gene>
    <name evidence="4" type="ORF">PPNO1_LOCUS2588</name>
</gene>
<dbReference type="PANTHER" id="PTHR43591:SF50">
    <property type="entry name" value="METHYLTRANSFERASE DOMAIN-CONTAINING PROTEIN-RELATED"/>
    <property type="match status" value="1"/>
</dbReference>
<proteinExistence type="inferred from homology"/>
<evidence type="ECO:0000256" key="1">
    <source>
        <dbReference type="ARBA" id="ARBA00038158"/>
    </source>
</evidence>
<organism evidence="4 5">
    <name type="scientific">Parascedosporium putredinis</name>
    <dbReference type="NCBI Taxonomy" id="1442378"/>
    <lineage>
        <taxon>Eukaryota</taxon>
        <taxon>Fungi</taxon>
        <taxon>Dikarya</taxon>
        <taxon>Ascomycota</taxon>
        <taxon>Pezizomycotina</taxon>
        <taxon>Sordariomycetes</taxon>
        <taxon>Hypocreomycetidae</taxon>
        <taxon>Microascales</taxon>
        <taxon>Microascaceae</taxon>
        <taxon>Parascedosporium</taxon>
    </lineage>
</organism>
<accession>A0A9P1GXZ3</accession>
<protein>
    <recommendedName>
        <fullName evidence="3">Methyltransferase domain-containing protein</fullName>
    </recommendedName>
</protein>
<evidence type="ECO:0000259" key="3">
    <source>
        <dbReference type="Pfam" id="PF13649"/>
    </source>
</evidence>
<dbReference type="OrthoDB" id="2013972at2759"/>
<keyword evidence="5" id="KW-1185">Reference proteome</keyword>
<feature type="domain" description="Methyltransferase" evidence="3">
    <location>
        <begin position="99"/>
        <end position="210"/>
    </location>
</feature>
<sequence>MNPSAYSRSESLSSASGTASLSARTLTSSDPSASGDTLSMKFFITKNGRSYLNDPSIPYSLPVDLAELHRQSLRTLLLIQVFGTPVCSPALVARPPTRVLEVGCGSGFWSMMCHRYFRDRGHANISFTGLDIAPLAPGSPDGGAGATPEFAKPDRDMNWRFVQHDIRYSPFPFPDGEFDLVMVKDMSLAVTHSSQQRMVDEYIRLLRPGGHLEIWESDHTIRMLRPHVPGPASGNASTQGTTILTSLNAEQDEDHEVAASLGAFVMGANTPLSPSQQLPRRESDDLSDVRSRRLAIPLSEVRWEKEGVGGVVTKDGKSYIDTRGKGKHGTTGPGSNKTLTAGQAALRRTALQTVVQGIQALEPMLKEVSGKRQDEWDGWISKMMNDLMSENGTSWGECLEAALDLGVVFHAGVGHEGLVKAGTEVVEAEGVVSTEEEELCLAPHRALPVFRLLPAQTATAAALTSRLTRAWPHAFVSAEGYVRLPIDELRTEGTESRIAVRSESEAVKAAQEAATLAGSRLLNALLSAGKAGTAVDVDVETRITPLEGTRIRAGDSLTAFSRFGTGPIAGPTILNKIPTSWKANDGPGGIVLQSVVFSQASRRPVAAVHALLRLKGQDGRALDQWVEENTEVLSKMLREIEDGERRGREEVEEVENGVDALERDTWNRPDAVEDMGTAKA</sequence>
<evidence type="ECO:0000256" key="2">
    <source>
        <dbReference type="SAM" id="MobiDB-lite"/>
    </source>
</evidence>
<dbReference type="SUPFAM" id="SSF53335">
    <property type="entry name" value="S-adenosyl-L-methionine-dependent methyltransferases"/>
    <property type="match status" value="1"/>
</dbReference>
<dbReference type="InterPro" id="IPR041698">
    <property type="entry name" value="Methyltransf_25"/>
</dbReference>
<dbReference type="Pfam" id="PF13649">
    <property type="entry name" value="Methyltransf_25"/>
    <property type="match status" value="1"/>
</dbReference>
<evidence type="ECO:0000313" key="4">
    <source>
        <dbReference type="EMBL" id="CAI4212841.1"/>
    </source>
</evidence>
<dbReference type="Gene3D" id="3.40.50.150">
    <property type="entry name" value="Vaccinia Virus protein VP39"/>
    <property type="match status" value="1"/>
</dbReference>
<dbReference type="Proteomes" id="UP000838763">
    <property type="component" value="Unassembled WGS sequence"/>
</dbReference>
<dbReference type="CDD" id="cd02440">
    <property type="entry name" value="AdoMet_MTases"/>
    <property type="match status" value="1"/>
</dbReference>
<feature type="region of interest" description="Disordered" evidence="2">
    <location>
        <begin position="319"/>
        <end position="339"/>
    </location>
</feature>
<comment type="similarity">
    <text evidence="1">Belongs to the methyltransferase superfamily. LaeA methyltransferase family.</text>
</comment>
<comment type="caution">
    <text evidence="4">The sequence shown here is derived from an EMBL/GenBank/DDBJ whole genome shotgun (WGS) entry which is preliminary data.</text>
</comment>
<dbReference type="AlphaFoldDB" id="A0A9P1GXZ3"/>
<dbReference type="PANTHER" id="PTHR43591">
    <property type="entry name" value="METHYLTRANSFERASE"/>
    <property type="match status" value="1"/>
</dbReference>
<evidence type="ECO:0000313" key="5">
    <source>
        <dbReference type="Proteomes" id="UP000838763"/>
    </source>
</evidence>